<evidence type="ECO:0000256" key="2">
    <source>
        <dbReference type="ARBA" id="ARBA00022729"/>
    </source>
</evidence>
<dbReference type="PANTHER" id="PTHR35936:SF25">
    <property type="entry name" value="ABC TRANSPORTER SUBSTRATE-BINDING PROTEIN"/>
    <property type="match status" value="1"/>
</dbReference>
<dbReference type="PANTHER" id="PTHR35936">
    <property type="entry name" value="MEMBRANE-BOUND LYTIC MUREIN TRANSGLYCOSYLASE F"/>
    <property type="match status" value="1"/>
</dbReference>
<organism evidence="5 6">
    <name type="scientific">Zestomonas carbonaria</name>
    <dbReference type="NCBI Taxonomy" id="2762745"/>
    <lineage>
        <taxon>Bacteria</taxon>
        <taxon>Pseudomonadati</taxon>
        <taxon>Pseudomonadota</taxon>
        <taxon>Gammaproteobacteria</taxon>
        <taxon>Pseudomonadales</taxon>
        <taxon>Pseudomonadaceae</taxon>
        <taxon>Zestomonas</taxon>
    </lineage>
</organism>
<proteinExistence type="inferred from homology"/>
<keyword evidence="6" id="KW-1185">Reference proteome</keyword>
<dbReference type="SMART" id="SM00062">
    <property type="entry name" value="PBPb"/>
    <property type="match status" value="1"/>
</dbReference>
<dbReference type="Proteomes" id="UP000583387">
    <property type="component" value="Unassembled WGS sequence"/>
</dbReference>
<evidence type="ECO:0000256" key="3">
    <source>
        <dbReference type="SAM" id="SignalP"/>
    </source>
</evidence>
<evidence type="ECO:0000256" key="1">
    <source>
        <dbReference type="ARBA" id="ARBA00010333"/>
    </source>
</evidence>
<evidence type="ECO:0000259" key="4">
    <source>
        <dbReference type="SMART" id="SM00062"/>
    </source>
</evidence>
<feature type="signal peptide" evidence="3">
    <location>
        <begin position="1"/>
        <end position="22"/>
    </location>
</feature>
<dbReference type="InterPro" id="IPR001638">
    <property type="entry name" value="Solute-binding_3/MltF_N"/>
</dbReference>
<dbReference type="Gene3D" id="3.40.190.10">
    <property type="entry name" value="Periplasmic binding protein-like II"/>
    <property type="match status" value="2"/>
</dbReference>
<keyword evidence="2 3" id="KW-0732">Signal</keyword>
<dbReference type="Pfam" id="PF00497">
    <property type="entry name" value="SBP_bac_3"/>
    <property type="match status" value="1"/>
</dbReference>
<comment type="caution">
    <text evidence="5">The sequence shown here is derived from an EMBL/GenBank/DDBJ whole genome shotgun (WGS) entry which is preliminary data.</text>
</comment>
<comment type="similarity">
    <text evidence="1">Belongs to the bacterial solute-binding protein 3 family.</text>
</comment>
<dbReference type="RefSeq" id="WP_187672475.1">
    <property type="nucleotide sequence ID" value="NZ_CAJFCI010000071.1"/>
</dbReference>
<evidence type="ECO:0000313" key="6">
    <source>
        <dbReference type="Proteomes" id="UP000583387"/>
    </source>
</evidence>
<evidence type="ECO:0000313" key="5">
    <source>
        <dbReference type="EMBL" id="CAD5109166.1"/>
    </source>
</evidence>
<gene>
    <name evidence="5" type="ORF">PSEWESI4_03462</name>
</gene>
<dbReference type="AlphaFoldDB" id="A0A7U7IAG3"/>
<feature type="chain" id="PRO_5030819021" description="Solute-binding protein family 3/N-terminal domain-containing protein" evidence="3">
    <location>
        <begin position="23"/>
        <end position="256"/>
    </location>
</feature>
<sequence>MRLGQRLALLCLLGALTLPARSETLVITGDVWCPINCATDATRPGIFVELARQIFAESGIQVEYQTVNWARAIHAVRQGRANAVIGAGRDDAPDFLFSASAPGISRMCFYVHPDNGWRYRGLASLDEVSLGVINGYSYGEALNDYIQRHEHDASRVQIASGDQALAINIAKVLHGRVDATLENSWVMANQLIGQAPDMELQQVGCRVPDVPIYLAFSPALESSPRYLALFEAGLRRYRQDGRLKALLASYGVSEEP</sequence>
<dbReference type="SUPFAM" id="SSF53850">
    <property type="entry name" value="Periplasmic binding protein-like II"/>
    <property type="match status" value="1"/>
</dbReference>
<protein>
    <recommendedName>
        <fullName evidence="4">Solute-binding protein family 3/N-terminal domain-containing protein</fullName>
    </recommendedName>
</protein>
<dbReference type="EMBL" id="CAJFCI010000071">
    <property type="protein sequence ID" value="CAD5109166.1"/>
    <property type="molecule type" value="Genomic_DNA"/>
</dbReference>
<reference evidence="5 6" key="1">
    <citation type="submission" date="2020-08" db="EMBL/GenBank/DDBJ databases">
        <authorList>
            <person name="Criscuolo A."/>
        </authorList>
    </citation>
    <scope>NUCLEOTIDE SEQUENCE [LARGE SCALE GENOMIC DNA]</scope>
    <source>
        <strain evidence="5">CIP111764</strain>
    </source>
</reference>
<name>A0A7U7IAG3_9GAMM</name>
<accession>A0A7U7IAG3</accession>
<feature type="domain" description="Solute-binding protein family 3/N-terminal" evidence="4">
    <location>
        <begin position="34"/>
        <end position="254"/>
    </location>
</feature>